<reference evidence="4" key="1">
    <citation type="journal article" date="2014" name="Front. Microbiol.">
        <title>High frequency of phylogenetically diverse reductive dehalogenase-homologous genes in deep subseafloor sedimentary metagenomes.</title>
        <authorList>
            <person name="Kawai M."/>
            <person name="Futagami T."/>
            <person name="Toyoda A."/>
            <person name="Takaki Y."/>
            <person name="Nishi S."/>
            <person name="Hori S."/>
            <person name="Arai W."/>
            <person name="Tsubouchi T."/>
            <person name="Morono Y."/>
            <person name="Uchiyama I."/>
            <person name="Ito T."/>
            <person name="Fujiyama A."/>
            <person name="Inagaki F."/>
            <person name="Takami H."/>
        </authorList>
    </citation>
    <scope>NUCLEOTIDE SEQUENCE</scope>
    <source>
        <strain evidence="4">Expedition CK06-06</strain>
    </source>
</reference>
<dbReference type="InterPro" id="IPR029063">
    <property type="entry name" value="SAM-dependent_MTases_sf"/>
</dbReference>
<dbReference type="Gene3D" id="3.40.50.150">
    <property type="entry name" value="Vaccinia Virus protein VP39"/>
    <property type="match status" value="1"/>
</dbReference>
<feature type="non-terminal residue" evidence="4">
    <location>
        <position position="241"/>
    </location>
</feature>
<dbReference type="PANTHER" id="PTHR30481">
    <property type="entry name" value="DNA ADENINE METHYLASE"/>
    <property type="match status" value="1"/>
</dbReference>
<dbReference type="GO" id="GO:0009007">
    <property type="term" value="F:site-specific DNA-methyltransferase (adenine-specific) activity"/>
    <property type="evidence" value="ECO:0007669"/>
    <property type="project" value="UniProtKB-EC"/>
</dbReference>
<accession>X1VAR2</accession>
<dbReference type="InterPro" id="IPR012327">
    <property type="entry name" value="MeTrfase_D12"/>
</dbReference>
<sequence length="241" mass="27657">KPRALLETYNDLDGQVVNFFRVLRSQPDELVRLLELTPYARAELELALEPLDIDRDPLEAARRFFVVSWMSIGGAPRQHGVTAGNWRYIKSLGRKWGASPAAYWRVDHLLAVAERLMGVQIECRDALYVAAHMDTPQTLTYLDPPYLHATRSQAKRQRYVIELSEEDHVRLAEVAKSLEGYCLVSGYPSELYADLYELYGWVRVQTEVRANSNRANHGPATRTECLWISPRTWAALQVERE</sequence>
<evidence type="ECO:0008006" key="5">
    <source>
        <dbReference type="Google" id="ProtNLM"/>
    </source>
</evidence>
<dbReference type="SUPFAM" id="SSF53335">
    <property type="entry name" value="S-adenosyl-L-methionine-dependent methyltransferases"/>
    <property type="match status" value="1"/>
</dbReference>
<dbReference type="AlphaFoldDB" id="X1VAR2"/>
<name>X1VAR2_9ZZZZ</name>
<evidence type="ECO:0000256" key="2">
    <source>
        <dbReference type="ARBA" id="ARBA00022679"/>
    </source>
</evidence>
<evidence type="ECO:0000256" key="1">
    <source>
        <dbReference type="ARBA" id="ARBA00022603"/>
    </source>
</evidence>
<evidence type="ECO:0000313" key="4">
    <source>
        <dbReference type="EMBL" id="GAJ02870.1"/>
    </source>
</evidence>
<feature type="non-terminal residue" evidence="4">
    <location>
        <position position="1"/>
    </location>
</feature>
<proteinExistence type="predicted"/>
<comment type="caution">
    <text evidence="4">The sequence shown here is derived from an EMBL/GenBank/DDBJ whole genome shotgun (WGS) entry which is preliminary data.</text>
</comment>
<keyword evidence="2" id="KW-0808">Transferase</keyword>
<dbReference type="GO" id="GO:0009307">
    <property type="term" value="P:DNA restriction-modification system"/>
    <property type="evidence" value="ECO:0007669"/>
    <property type="project" value="InterPro"/>
</dbReference>
<gene>
    <name evidence="4" type="ORF">S12H4_51628</name>
</gene>
<dbReference type="PANTHER" id="PTHR30481:SF4">
    <property type="entry name" value="SITE-SPECIFIC DNA-METHYLTRANSFERASE (ADENINE-SPECIFIC)"/>
    <property type="match status" value="1"/>
</dbReference>
<dbReference type="EMBL" id="BARW01032651">
    <property type="protein sequence ID" value="GAJ02870.1"/>
    <property type="molecule type" value="Genomic_DNA"/>
</dbReference>
<dbReference type="GO" id="GO:0043565">
    <property type="term" value="F:sequence-specific DNA binding"/>
    <property type="evidence" value="ECO:0007669"/>
    <property type="project" value="TreeGrafter"/>
</dbReference>
<protein>
    <recommendedName>
        <fullName evidence="5">Site-specific DNA-methyltransferase (adenine-specific)</fullName>
    </recommendedName>
</protein>
<dbReference type="GO" id="GO:1904047">
    <property type="term" value="F:S-adenosyl-L-methionine binding"/>
    <property type="evidence" value="ECO:0007669"/>
    <property type="project" value="TreeGrafter"/>
</dbReference>
<dbReference type="GO" id="GO:0006298">
    <property type="term" value="P:mismatch repair"/>
    <property type="evidence" value="ECO:0007669"/>
    <property type="project" value="TreeGrafter"/>
</dbReference>
<keyword evidence="1" id="KW-0489">Methyltransferase</keyword>
<dbReference type="Pfam" id="PF02086">
    <property type="entry name" value="MethyltransfD12"/>
    <property type="match status" value="1"/>
</dbReference>
<evidence type="ECO:0000256" key="3">
    <source>
        <dbReference type="ARBA" id="ARBA00022691"/>
    </source>
</evidence>
<dbReference type="GO" id="GO:0032259">
    <property type="term" value="P:methylation"/>
    <property type="evidence" value="ECO:0007669"/>
    <property type="project" value="UniProtKB-KW"/>
</dbReference>
<organism evidence="4">
    <name type="scientific">marine sediment metagenome</name>
    <dbReference type="NCBI Taxonomy" id="412755"/>
    <lineage>
        <taxon>unclassified sequences</taxon>
        <taxon>metagenomes</taxon>
        <taxon>ecological metagenomes</taxon>
    </lineage>
</organism>
<keyword evidence="3" id="KW-0949">S-adenosyl-L-methionine</keyword>